<feature type="transmembrane region" description="Helical" evidence="2">
    <location>
        <begin position="386"/>
        <end position="410"/>
    </location>
</feature>
<comment type="caution">
    <text evidence="3">The sequence shown here is derived from an EMBL/GenBank/DDBJ whole genome shotgun (WGS) entry which is preliminary data.</text>
</comment>
<dbReference type="SUPFAM" id="SSF49785">
    <property type="entry name" value="Galactose-binding domain-like"/>
    <property type="match status" value="1"/>
</dbReference>
<keyword evidence="4" id="KW-1185">Reference proteome</keyword>
<dbReference type="Gene3D" id="3.30.200.20">
    <property type="entry name" value="Phosphorylase Kinase, domain 1"/>
    <property type="match status" value="1"/>
</dbReference>
<dbReference type="AlphaFoldDB" id="A0A563E7M9"/>
<dbReference type="InterPro" id="IPR011009">
    <property type="entry name" value="Kinase-like_dom_sf"/>
</dbReference>
<dbReference type="OrthoDB" id="9786339at2"/>
<feature type="region of interest" description="Disordered" evidence="1">
    <location>
        <begin position="229"/>
        <end position="284"/>
    </location>
</feature>
<feature type="region of interest" description="Disordered" evidence="1">
    <location>
        <begin position="304"/>
        <end position="379"/>
    </location>
</feature>
<sequence>MQGISQGTTLAGRYTLTRRLAEQHAGEQWLAADTTLDREVSVTVFPTSGPYAEAALDSARRAAGVEDHHLLRVLDVGSQGDLSFVIAEALHGAESVAAIVAFDTIPAEEARRMIGETASGLNTAAARGLHHLQLSPHDIMRSRDGSVSVLGVATDAALAGLEDVPSDEASRSDAVALVQVLYAALTGTWPGEQAVPGLLRAKRRADGVLPAPSELVTGVPGDLDTLCRTTLNADEGPRTPGELARQLSPWSSERVHGAGGRPALHGGAASSQSRSDQGDASHRPAAAVGGVGILGAAGVGLAKRGAGDDTDTGAHDPLSAWPQFADDDTRGGRPAGFDSDDTATFNARDARERGRPTRYDENSDLEPPVPLLQTGTSEPDHGTSRLALAIVAVFVVLAMILGFIGLSGAFSGRSSPKAGSTPSASTASPASSSKASTPTTPAAGKPITVAGITSFDPEGNGNEHNELAHLAIDGNPQTEWVTHIYGTATFGGIKGGTGLILNLGSKKQVGSVKLSIDGESTTMDVYVTNSPSIKNQTPFGSVKNGSGNQTVTGAAPTTGQYVIVWITKLSQRSPNTYRDKISEIKVLS</sequence>
<evidence type="ECO:0000256" key="2">
    <source>
        <dbReference type="SAM" id="Phobius"/>
    </source>
</evidence>
<keyword evidence="2" id="KW-0472">Membrane</keyword>
<dbReference type="InterPro" id="IPR008979">
    <property type="entry name" value="Galactose-bd-like_sf"/>
</dbReference>
<reference evidence="3 4" key="1">
    <citation type="submission" date="2019-05" db="EMBL/GenBank/DDBJ databases">
        <authorList>
            <person name="Lee S.D."/>
        </authorList>
    </citation>
    <scope>NUCLEOTIDE SEQUENCE [LARGE SCALE GENOMIC DNA]</scope>
    <source>
        <strain evidence="3 4">C5-26</strain>
    </source>
</reference>
<dbReference type="Gene3D" id="1.10.510.10">
    <property type="entry name" value="Transferase(Phosphotransferase) domain 1"/>
    <property type="match status" value="1"/>
</dbReference>
<feature type="compositionally biased region" description="Low complexity" evidence="1">
    <location>
        <begin position="414"/>
        <end position="446"/>
    </location>
</feature>
<dbReference type="Gene3D" id="2.60.120.260">
    <property type="entry name" value="Galactose-binding domain-like"/>
    <property type="match status" value="1"/>
</dbReference>
<dbReference type="Proteomes" id="UP000320244">
    <property type="component" value="Unassembled WGS sequence"/>
</dbReference>
<dbReference type="CDD" id="cd13973">
    <property type="entry name" value="PK_MviN-like"/>
    <property type="match status" value="1"/>
</dbReference>
<name>A0A563E7M9_9MICO</name>
<organism evidence="3 4">
    <name type="scientific">Leekyejoonella antrihumi</name>
    <dbReference type="NCBI Taxonomy" id="1660198"/>
    <lineage>
        <taxon>Bacteria</taxon>
        <taxon>Bacillati</taxon>
        <taxon>Actinomycetota</taxon>
        <taxon>Actinomycetes</taxon>
        <taxon>Micrococcales</taxon>
        <taxon>Dermacoccaceae</taxon>
        <taxon>Leekyejoonella</taxon>
    </lineage>
</organism>
<accession>A0A563E7M9</accession>
<keyword evidence="2" id="KW-0812">Transmembrane</keyword>
<dbReference type="RefSeq" id="WP_146315240.1">
    <property type="nucleotide sequence ID" value="NZ_VCQV01000003.1"/>
</dbReference>
<dbReference type="EMBL" id="VCQV01000003">
    <property type="protein sequence ID" value="TWP38263.1"/>
    <property type="molecule type" value="Genomic_DNA"/>
</dbReference>
<proteinExistence type="predicted"/>
<keyword evidence="2" id="KW-1133">Transmembrane helix</keyword>
<feature type="compositionally biased region" description="Basic and acidic residues" evidence="1">
    <location>
        <begin position="348"/>
        <end position="361"/>
    </location>
</feature>
<feature type="region of interest" description="Disordered" evidence="1">
    <location>
        <begin position="412"/>
        <end position="464"/>
    </location>
</feature>
<evidence type="ECO:0000313" key="3">
    <source>
        <dbReference type="EMBL" id="TWP38263.1"/>
    </source>
</evidence>
<protein>
    <recommendedName>
        <fullName evidence="5">Protein kinase domain-containing protein</fullName>
    </recommendedName>
</protein>
<evidence type="ECO:0000313" key="4">
    <source>
        <dbReference type="Proteomes" id="UP000320244"/>
    </source>
</evidence>
<evidence type="ECO:0008006" key="5">
    <source>
        <dbReference type="Google" id="ProtNLM"/>
    </source>
</evidence>
<evidence type="ECO:0000256" key="1">
    <source>
        <dbReference type="SAM" id="MobiDB-lite"/>
    </source>
</evidence>
<reference evidence="3 4" key="2">
    <citation type="submission" date="2019-08" db="EMBL/GenBank/DDBJ databases">
        <title>Jejuicoccus antrihumi gen. nov., sp. nov., a new member of the family Dermacoccaceae isolated from a cave.</title>
        <authorList>
            <person name="Schumann P."/>
            <person name="Kim I.S."/>
        </authorList>
    </citation>
    <scope>NUCLEOTIDE SEQUENCE [LARGE SCALE GENOMIC DNA]</scope>
    <source>
        <strain evidence="3 4">C5-26</strain>
    </source>
</reference>
<gene>
    <name evidence="3" type="ORF">FGL98_03350</name>
</gene>
<dbReference type="SUPFAM" id="SSF56112">
    <property type="entry name" value="Protein kinase-like (PK-like)"/>
    <property type="match status" value="1"/>
</dbReference>